<accession>A0AAE0HUP6</accession>
<evidence type="ECO:0000313" key="9">
    <source>
        <dbReference type="Proteomes" id="UP001283341"/>
    </source>
</evidence>
<comment type="caution">
    <text evidence="8">The sequence shown here is derived from an EMBL/GenBank/DDBJ whole genome shotgun (WGS) entry which is preliminary data.</text>
</comment>
<name>A0AAE0HUP6_9PEZI</name>
<dbReference type="EMBL" id="JAUEDM010000008">
    <property type="protein sequence ID" value="KAK3313245.1"/>
    <property type="molecule type" value="Genomic_DNA"/>
</dbReference>
<dbReference type="Pfam" id="PF00394">
    <property type="entry name" value="Cu-oxidase"/>
    <property type="match status" value="1"/>
</dbReference>
<dbReference type="CDD" id="cd13880">
    <property type="entry name" value="CuRO_2_MaLCC_like"/>
    <property type="match status" value="1"/>
</dbReference>
<keyword evidence="9" id="KW-1185">Reference proteome</keyword>
<dbReference type="Proteomes" id="UP001283341">
    <property type="component" value="Unassembled WGS sequence"/>
</dbReference>
<reference evidence="8" key="2">
    <citation type="submission" date="2023-06" db="EMBL/GenBank/DDBJ databases">
        <authorList>
            <consortium name="Lawrence Berkeley National Laboratory"/>
            <person name="Haridas S."/>
            <person name="Hensen N."/>
            <person name="Bonometti L."/>
            <person name="Westerberg I."/>
            <person name="Brannstrom I.O."/>
            <person name="Guillou S."/>
            <person name="Cros-Aarteil S."/>
            <person name="Calhoun S."/>
            <person name="Kuo A."/>
            <person name="Mondo S."/>
            <person name="Pangilinan J."/>
            <person name="Riley R."/>
            <person name="Labutti K."/>
            <person name="Andreopoulos B."/>
            <person name="Lipzen A."/>
            <person name="Chen C."/>
            <person name="Yanf M."/>
            <person name="Daum C."/>
            <person name="Ng V."/>
            <person name="Clum A."/>
            <person name="Steindorff A."/>
            <person name="Ohm R."/>
            <person name="Martin F."/>
            <person name="Silar P."/>
            <person name="Natvig D."/>
            <person name="Lalanne C."/>
            <person name="Gautier V."/>
            <person name="Ament-Velasquez S.L."/>
            <person name="Kruys A."/>
            <person name="Hutchinson M.I."/>
            <person name="Powell A.J."/>
            <person name="Barry K."/>
            <person name="Miller A.N."/>
            <person name="Grigoriev I.V."/>
            <person name="Debuchy R."/>
            <person name="Gladieux P."/>
            <person name="Thoren M.H."/>
            <person name="Johannesson H."/>
        </authorList>
    </citation>
    <scope>NUCLEOTIDE SEQUENCE</scope>
    <source>
        <strain evidence="8">CBS 118394</strain>
    </source>
</reference>
<dbReference type="FunFam" id="2.60.40.420:FF:000045">
    <property type="entry name" value="Laccase 2"/>
    <property type="match status" value="1"/>
</dbReference>
<evidence type="ECO:0000256" key="4">
    <source>
        <dbReference type="ARBA" id="ARBA00023008"/>
    </source>
</evidence>
<dbReference type="InterPro" id="IPR045087">
    <property type="entry name" value="Cu-oxidase_fam"/>
</dbReference>
<evidence type="ECO:0000259" key="5">
    <source>
        <dbReference type="Pfam" id="PF00394"/>
    </source>
</evidence>
<dbReference type="PANTHER" id="PTHR11709">
    <property type="entry name" value="MULTI-COPPER OXIDASE"/>
    <property type="match status" value="1"/>
</dbReference>
<dbReference type="Pfam" id="PF07732">
    <property type="entry name" value="Cu-oxidase_3"/>
    <property type="match status" value="1"/>
</dbReference>
<proteinExistence type="inferred from homology"/>
<evidence type="ECO:0000256" key="1">
    <source>
        <dbReference type="ARBA" id="ARBA00010609"/>
    </source>
</evidence>
<dbReference type="InterPro" id="IPR008972">
    <property type="entry name" value="Cupredoxin"/>
</dbReference>
<dbReference type="AlphaFoldDB" id="A0AAE0HUP6"/>
<dbReference type="GO" id="GO:0005507">
    <property type="term" value="F:copper ion binding"/>
    <property type="evidence" value="ECO:0007669"/>
    <property type="project" value="InterPro"/>
</dbReference>
<keyword evidence="2" id="KW-0479">Metal-binding</keyword>
<evidence type="ECO:0000256" key="2">
    <source>
        <dbReference type="ARBA" id="ARBA00022723"/>
    </source>
</evidence>
<sequence>MSVAGVSFSPSGASSGFLCHYPHLSTDGWEGCSSDGSRSCWLRQRRRSTNGSLVGYDINTNWLKFIQYTLDVSKKVISPTGVPKEAMVFNGQYPGPKIEACWGDELVVTVINLLPEMGTAIHWHGIRQLRTNHMDGVAITQCPVARGSNFTYRFRVTQYGSSWYHSHHSLQYGEGLAGSLVLYGPSSSNYDVAVSEQLFMSDWMHDSAFQRYKDEKDPAVRGASVDTILLNGMGAPAGSATASSDIRSSHRVITVVPGKKNRLWLCNGSVGTAFVFSIDGHNFTIIGNDFVPVRPYVTNSVVVAIGQRYEIVVDASANTWPSGNYWIRTIPADGCNRFKTGYFNSKSSPPTTPLDGRTGILHYDTSVNSSWSALPNTTTAVTRFDCGDVDLQKSLRPVIPWEIQRPLNDLALSTFYAAHQTTNDTGLGQMGNYAHWLLRLDPKTEKASGHQLHHPFWADFSRPTLLNLANAGTDPYKNVLRYTFNPKGGFIFMVIDGALLPTTSAADVNNTFSFPPEAHPMHWHGSDVVILGQDDQPFDPVRSPGTWDIHNPPRRDTVTMPVGGYVAVAFKPDNPGVWLIHCHIAWHASSGLALQMIIQGGGDDDDPNQMIYRTIGQAAVDSLAAGCRAWERDRERSDLKRMWQSDDSGI</sequence>
<dbReference type="InterPro" id="IPR001117">
    <property type="entry name" value="Cu-oxidase_2nd"/>
</dbReference>
<feature type="domain" description="Plastocyanin-like" evidence="5">
    <location>
        <begin position="199"/>
        <end position="340"/>
    </location>
</feature>
<reference evidence="8" key="1">
    <citation type="journal article" date="2023" name="Mol. Phylogenet. Evol.">
        <title>Genome-scale phylogeny and comparative genomics of the fungal order Sordariales.</title>
        <authorList>
            <person name="Hensen N."/>
            <person name="Bonometti L."/>
            <person name="Westerberg I."/>
            <person name="Brannstrom I.O."/>
            <person name="Guillou S."/>
            <person name="Cros-Aarteil S."/>
            <person name="Calhoun S."/>
            <person name="Haridas S."/>
            <person name="Kuo A."/>
            <person name="Mondo S."/>
            <person name="Pangilinan J."/>
            <person name="Riley R."/>
            <person name="LaButti K."/>
            <person name="Andreopoulos B."/>
            <person name="Lipzen A."/>
            <person name="Chen C."/>
            <person name="Yan M."/>
            <person name="Daum C."/>
            <person name="Ng V."/>
            <person name="Clum A."/>
            <person name="Steindorff A."/>
            <person name="Ohm R.A."/>
            <person name="Martin F."/>
            <person name="Silar P."/>
            <person name="Natvig D.O."/>
            <person name="Lalanne C."/>
            <person name="Gautier V."/>
            <person name="Ament-Velasquez S.L."/>
            <person name="Kruys A."/>
            <person name="Hutchinson M.I."/>
            <person name="Powell A.J."/>
            <person name="Barry K."/>
            <person name="Miller A.N."/>
            <person name="Grigoriev I.V."/>
            <person name="Debuchy R."/>
            <person name="Gladieux P."/>
            <person name="Hiltunen Thoren M."/>
            <person name="Johannesson H."/>
        </authorList>
    </citation>
    <scope>NUCLEOTIDE SEQUENCE</scope>
    <source>
        <strain evidence="8">CBS 118394</strain>
    </source>
</reference>
<dbReference type="InterPro" id="IPR011707">
    <property type="entry name" value="Cu-oxidase-like_N"/>
</dbReference>
<dbReference type="SUPFAM" id="SSF49503">
    <property type="entry name" value="Cupredoxins"/>
    <property type="match status" value="3"/>
</dbReference>
<dbReference type="InterPro" id="IPR011706">
    <property type="entry name" value="Cu-oxidase_C"/>
</dbReference>
<dbReference type="PANTHER" id="PTHR11709:SF71">
    <property type="entry name" value="OXIDOREDUCTASE TPCJ"/>
    <property type="match status" value="1"/>
</dbReference>
<dbReference type="InterPro" id="IPR002355">
    <property type="entry name" value="Cu_oxidase_Cu_BS"/>
</dbReference>
<evidence type="ECO:0000256" key="3">
    <source>
        <dbReference type="ARBA" id="ARBA00023002"/>
    </source>
</evidence>
<comment type="similarity">
    <text evidence="1">Belongs to the multicopper oxidase family.</text>
</comment>
<dbReference type="PROSITE" id="PS00080">
    <property type="entry name" value="MULTICOPPER_OXIDASE2"/>
    <property type="match status" value="1"/>
</dbReference>
<dbReference type="Gene3D" id="2.60.40.420">
    <property type="entry name" value="Cupredoxins - blue copper proteins"/>
    <property type="match status" value="3"/>
</dbReference>
<gene>
    <name evidence="8" type="ORF">B0H66DRAFT_524935</name>
</gene>
<dbReference type="PROSITE" id="PS00079">
    <property type="entry name" value="MULTICOPPER_OXIDASE1"/>
    <property type="match status" value="1"/>
</dbReference>
<evidence type="ECO:0000313" key="8">
    <source>
        <dbReference type="EMBL" id="KAK3313245.1"/>
    </source>
</evidence>
<organism evidence="8 9">
    <name type="scientific">Apodospora peruviana</name>
    <dbReference type="NCBI Taxonomy" id="516989"/>
    <lineage>
        <taxon>Eukaryota</taxon>
        <taxon>Fungi</taxon>
        <taxon>Dikarya</taxon>
        <taxon>Ascomycota</taxon>
        <taxon>Pezizomycotina</taxon>
        <taxon>Sordariomycetes</taxon>
        <taxon>Sordariomycetidae</taxon>
        <taxon>Sordariales</taxon>
        <taxon>Lasiosphaeriaceae</taxon>
        <taxon>Apodospora</taxon>
    </lineage>
</organism>
<dbReference type="Pfam" id="PF07731">
    <property type="entry name" value="Cu-oxidase_2"/>
    <property type="match status" value="1"/>
</dbReference>
<protein>
    <submittedName>
        <fullName evidence="8">Multicopper oxidase-domain-containing protein</fullName>
    </submittedName>
</protein>
<dbReference type="CDD" id="cd13854">
    <property type="entry name" value="CuRO_1_MaLCC_like"/>
    <property type="match status" value="1"/>
</dbReference>
<dbReference type="InterPro" id="IPR033138">
    <property type="entry name" value="Cu_oxidase_CS"/>
</dbReference>
<dbReference type="GO" id="GO:0016491">
    <property type="term" value="F:oxidoreductase activity"/>
    <property type="evidence" value="ECO:0007669"/>
    <property type="project" value="UniProtKB-KW"/>
</dbReference>
<evidence type="ECO:0000259" key="7">
    <source>
        <dbReference type="Pfam" id="PF07732"/>
    </source>
</evidence>
<evidence type="ECO:0000259" key="6">
    <source>
        <dbReference type="Pfam" id="PF07731"/>
    </source>
</evidence>
<keyword evidence="4" id="KW-0186">Copper</keyword>
<feature type="domain" description="Plastocyanin-like" evidence="6">
    <location>
        <begin position="510"/>
        <end position="599"/>
    </location>
</feature>
<feature type="domain" description="Plastocyanin-like" evidence="7">
    <location>
        <begin position="72"/>
        <end position="185"/>
    </location>
</feature>
<keyword evidence="3" id="KW-0560">Oxidoreductase</keyword>